<dbReference type="Proteomes" id="UP000029868">
    <property type="component" value="Unassembled WGS sequence"/>
</dbReference>
<organism evidence="7 8">
    <name type="scientific">Colwellia psychrerythraea</name>
    <name type="common">Vibrio psychroerythus</name>
    <dbReference type="NCBI Taxonomy" id="28229"/>
    <lineage>
        <taxon>Bacteria</taxon>
        <taxon>Pseudomonadati</taxon>
        <taxon>Pseudomonadota</taxon>
        <taxon>Gammaproteobacteria</taxon>
        <taxon>Alteromonadales</taxon>
        <taxon>Colwelliaceae</taxon>
        <taxon>Colwellia</taxon>
    </lineage>
</organism>
<dbReference type="PATRIC" id="fig|28229.3.peg.1784"/>
<dbReference type="GO" id="GO:0016987">
    <property type="term" value="F:sigma factor activity"/>
    <property type="evidence" value="ECO:0007669"/>
    <property type="project" value="UniProtKB-KW"/>
</dbReference>
<accession>A0A099KWG3</accession>
<dbReference type="PANTHER" id="PTHR43133:SF45">
    <property type="entry name" value="RNA POLYMERASE ECF-TYPE SIGMA FACTOR"/>
    <property type="match status" value="1"/>
</dbReference>
<evidence type="ECO:0000313" key="8">
    <source>
        <dbReference type="Proteomes" id="UP000029868"/>
    </source>
</evidence>
<evidence type="ECO:0000256" key="3">
    <source>
        <dbReference type="ARBA" id="ARBA00023082"/>
    </source>
</evidence>
<proteinExistence type="inferred from homology"/>
<dbReference type="InterPro" id="IPR013324">
    <property type="entry name" value="RNA_pol_sigma_r3/r4-like"/>
</dbReference>
<feature type="domain" description="RNA polymerase sigma-70 region 2" evidence="5">
    <location>
        <begin position="61"/>
        <end position="124"/>
    </location>
</feature>
<keyword evidence="3" id="KW-0731">Sigma factor</keyword>
<gene>
    <name evidence="7" type="ORF">GAB14E_2165</name>
</gene>
<dbReference type="NCBIfam" id="TIGR02937">
    <property type="entry name" value="sigma70-ECF"/>
    <property type="match status" value="1"/>
</dbReference>
<dbReference type="Pfam" id="PF08281">
    <property type="entry name" value="Sigma70_r4_2"/>
    <property type="match status" value="1"/>
</dbReference>
<evidence type="ECO:0000313" key="7">
    <source>
        <dbReference type="EMBL" id="KGJ94931.1"/>
    </source>
</evidence>
<dbReference type="InterPro" id="IPR007627">
    <property type="entry name" value="RNA_pol_sigma70_r2"/>
</dbReference>
<dbReference type="PANTHER" id="PTHR43133">
    <property type="entry name" value="RNA POLYMERASE ECF-TYPE SIGMA FACTO"/>
    <property type="match status" value="1"/>
</dbReference>
<dbReference type="InterPro" id="IPR013325">
    <property type="entry name" value="RNA_pol_sigma_r2"/>
</dbReference>
<dbReference type="GO" id="GO:0003677">
    <property type="term" value="F:DNA binding"/>
    <property type="evidence" value="ECO:0007669"/>
    <property type="project" value="InterPro"/>
</dbReference>
<evidence type="ECO:0000256" key="2">
    <source>
        <dbReference type="ARBA" id="ARBA00023015"/>
    </source>
</evidence>
<dbReference type="Pfam" id="PF04542">
    <property type="entry name" value="Sigma70_r2"/>
    <property type="match status" value="1"/>
</dbReference>
<comment type="caution">
    <text evidence="7">The sequence shown here is derived from an EMBL/GenBank/DDBJ whole genome shotgun (WGS) entry which is preliminary data.</text>
</comment>
<evidence type="ECO:0000259" key="5">
    <source>
        <dbReference type="Pfam" id="PF04542"/>
    </source>
</evidence>
<keyword evidence="4" id="KW-0804">Transcription</keyword>
<evidence type="ECO:0000256" key="1">
    <source>
        <dbReference type="ARBA" id="ARBA00010641"/>
    </source>
</evidence>
<dbReference type="SUPFAM" id="SSF88946">
    <property type="entry name" value="Sigma2 domain of RNA polymerase sigma factors"/>
    <property type="match status" value="1"/>
</dbReference>
<dbReference type="GO" id="GO:0006352">
    <property type="term" value="P:DNA-templated transcription initiation"/>
    <property type="evidence" value="ECO:0007669"/>
    <property type="project" value="InterPro"/>
</dbReference>
<keyword evidence="2" id="KW-0805">Transcription regulation</keyword>
<evidence type="ECO:0000256" key="4">
    <source>
        <dbReference type="ARBA" id="ARBA00023163"/>
    </source>
</evidence>
<dbReference type="InterPro" id="IPR039425">
    <property type="entry name" value="RNA_pol_sigma-70-like"/>
</dbReference>
<dbReference type="AlphaFoldDB" id="A0A099KWG3"/>
<dbReference type="Gene3D" id="1.10.1740.10">
    <property type="match status" value="1"/>
</dbReference>
<feature type="domain" description="RNA polymerase sigma factor 70 region 4 type 2" evidence="6">
    <location>
        <begin position="161"/>
        <end position="211"/>
    </location>
</feature>
<protein>
    <submittedName>
        <fullName evidence="7">RNA polymerase, sigma-24 subunit, RpoE, ECF subfamily</fullName>
    </submittedName>
</protein>
<dbReference type="EMBL" id="JQEC01000016">
    <property type="protein sequence ID" value="KGJ94931.1"/>
    <property type="molecule type" value="Genomic_DNA"/>
</dbReference>
<dbReference type="Gene3D" id="1.10.10.10">
    <property type="entry name" value="Winged helix-like DNA-binding domain superfamily/Winged helix DNA-binding domain"/>
    <property type="match status" value="1"/>
</dbReference>
<sequence length="222" mass="25065">MINPVGINDDPKAIFMLNSSKLILSKAKFSYARAGDVNCQESELDHHSFVDHQALFTQWMTDHEKLLRHIITGFEAKVAIQDELFQEIALNIWRALPKFRHDSAVKTFVARIAHNVLATHVAKAVKTIKADQDLSDISVEAEKDQHQPTPYQSLNQSQRQQKLANAIRQLKLEQQQVITLALEGMSYQEMADVLVITTNLVGVRLQRAKTLLTQLLEGSENG</sequence>
<comment type="similarity">
    <text evidence="1">Belongs to the sigma-70 factor family. ECF subfamily.</text>
</comment>
<name>A0A099KWG3_COLPS</name>
<dbReference type="InterPro" id="IPR036388">
    <property type="entry name" value="WH-like_DNA-bd_sf"/>
</dbReference>
<reference evidence="7 8" key="1">
    <citation type="submission" date="2014-08" db="EMBL/GenBank/DDBJ databases">
        <title>Genomic and Phenotypic Diversity of Colwellia psychrerythraea strains from Disparate Marine Basins.</title>
        <authorList>
            <person name="Techtmann S.M."/>
            <person name="Stelling S.C."/>
            <person name="Utturkar S.M."/>
            <person name="Alshibli N."/>
            <person name="Harris A."/>
            <person name="Brown S.D."/>
            <person name="Hazen T.C."/>
        </authorList>
    </citation>
    <scope>NUCLEOTIDE SEQUENCE [LARGE SCALE GENOMIC DNA]</scope>
    <source>
        <strain evidence="7 8">GAB14E</strain>
    </source>
</reference>
<dbReference type="InterPro" id="IPR013249">
    <property type="entry name" value="RNA_pol_sigma70_r4_t2"/>
</dbReference>
<dbReference type="SUPFAM" id="SSF88659">
    <property type="entry name" value="Sigma3 and sigma4 domains of RNA polymerase sigma factors"/>
    <property type="match status" value="1"/>
</dbReference>
<dbReference type="InterPro" id="IPR014284">
    <property type="entry name" value="RNA_pol_sigma-70_dom"/>
</dbReference>
<evidence type="ECO:0000259" key="6">
    <source>
        <dbReference type="Pfam" id="PF08281"/>
    </source>
</evidence>